<dbReference type="EMBL" id="JAUEPO010000001">
    <property type="protein sequence ID" value="KAK3337485.1"/>
    <property type="molecule type" value="Genomic_DNA"/>
</dbReference>
<gene>
    <name evidence="2" type="ORF">B0T19DRAFT_75337</name>
</gene>
<feature type="region of interest" description="Disordered" evidence="1">
    <location>
        <begin position="1"/>
        <end position="55"/>
    </location>
</feature>
<evidence type="ECO:0000313" key="2">
    <source>
        <dbReference type="EMBL" id="KAK3337485.1"/>
    </source>
</evidence>
<proteinExistence type="predicted"/>
<reference evidence="2" key="2">
    <citation type="submission" date="2023-06" db="EMBL/GenBank/DDBJ databases">
        <authorList>
            <consortium name="Lawrence Berkeley National Laboratory"/>
            <person name="Haridas S."/>
            <person name="Hensen N."/>
            <person name="Bonometti L."/>
            <person name="Westerberg I."/>
            <person name="Brannstrom I.O."/>
            <person name="Guillou S."/>
            <person name="Cros-Aarteil S."/>
            <person name="Calhoun S."/>
            <person name="Kuo A."/>
            <person name="Mondo S."/>
            <person name="Pangilinan J."/>
            <person name="Riley R."/>
            <person name="Labutti K."/>
            <person name="Andreopoulos B."/>
            <person name="Lipzen A."/>
            <person name="Chen C."/>
            <person name="Yanf M."/>
            <person name="Daum C."/>
            <person name="Ng V."/>
            <person name="Clum A."/>
            <person name="Steindorff A."/>
            <person name="Ohm R."/>
            <person name="Martin F."/>
            <person name="Silar P."/>
            <person name="Natvig D."/>
            <person name="Lalanne C."/>
            <person name="Gautier V."/>
            <person name="Ament-Velasquez S.L."/>
            <person name="Kruys A."/>
            <person name="Hutchinson M.I."/>
            <person name="Powell A.J."/>
            <person name="Barry K."/>
            <person name="Miller A.N."/>
            <person name="Grigoriev I.V."/>
            <person name="Debuchy R."/>
            <person name="Gladieux P."/>
            <person name="Thoren M.H."/>
            <person name="Johannesson H."/>
        </authorList>
    </citation>
    <scope>NUCLEOTIDE SEQUENCE</scope>
    <source>
        <strain evidence="2">SMH4131-1</strain>
    </source>
</reference>
<comment type="caution">
    <text evidence="2">The sequence shown here is derived from an EMBL/GenBank/DDBJ whole genome shotgun (WGS) entry which is preliminary data.</text>
</comment>
<organism evidence="2 3">
    <name type="scientific">Cercophora scortea</name>
    <dbReference type="NCBI Taxonomy" id="314031"/>
    <lineage>
        <taxon>Eukaryota</taxon>
        <taxon>Fungi</taxon>
        <taxon>Dikarya</taxon>
        <taxon>Ascomycota</taxon>
        <taxon>Pezizomycotina</taxon>
        <taxon>Sordariomycetes</taxon>
        <taxon>Sordariomycetidae</taxon>
        <taxon>Sordariales</taxon>
        <taxon>Lasiosphaeriaceae</taxon>
        <taxon>Cercophora</taxon>
    </lineage>
</organism>
<feature type="compositionally biased region" description="Polar residues" evidence="1">
    <location>
        <begin position="83"/>
        <end position="92"/>
    </location>
</feature>
<reference evidence="2" key="1">
    <citation type="journal article" date="2023" name="Mol. Phylogenet. Evol.">
        <title>Genome-scale phylogeny and comparative genomics of the fungal order Sordariales.</title>
        <authorList>
            <person name="Hensen N."/>
            <person name="Bonometti L."/>
            <person name="Westerberg I."/>
            <person name="Brannstrom I.O."/>
            <person name="Guillou S."/>
            <person name="Cros-Aarteil S."/>
            <person name="Calhoun S."/>
            <person name="Haridas S."/>
            <person name="Kuo A."/>
            <person name="Mondo S."/>
            <person name="Pangilinan J."/>
            <person name="Riley R."/>
            <person name="LaButti K."/>
            <person name="Andreopoulos B."/>
            <person name="Lipzen A."/>
            <person name="Chen C."/>
            <person name="Yan M."/>
            <person name="Daum C."/>
            <person name="Ng V."/>
            <person name="Clum A."/>
            <person name="Steindorff A."/>
            <person name="Ohm R.A."/>
            <person name="Martin F."/>
            <person name="Silar P."/>
            <person name="Natvig D.O."/>
            <person name="Lalanne C."/>
            <person name="Gautier V."/>
            <person name="Ament-Velasquez S.L."/>
            <person name="Kruys A."/>
            <person name="Hutchinson M.I."/>
            <person name="Powell A.J."/>
            <person name="Barry K."/>
            <person name="Miller A.N."/>
            <person name="Grigoriev I.V."/>
            <person name="Debuchy R."/>
            <person name="Gladieux P."/>
            <person name="Hiltunen Thoren M."/>
            <person name="Johannesson H."/>
        </authorList>
    </citation>
    <scope>NUCLEOTIDE SEQUENCE</scope>
    <source>
        <strain evidence="2">SMH4131-1</strain>
    </source>
</reference>
<accession>A0AAE0J6I4</accession>
<keyword evidence="3" id="KW-1185">Reference proteome</keyword>
<dbReference type="Proteomes" id="UP001286456">
    <property type="component" value="Unassembled WGS sequence"/>
</dbReference>
<evidence type="ECO:0000256" key="1">
    <source>
        <dbReference type="SAM" id="MobiDB-lite"/>
    </source>
</evidence>
<sequence>MHIKPRSTSDTKSPGLCGIGTTQSWQGDTGPSSDTEGRKSIHGQTASSAPSWPMNEFALTSGGSVLVSRPTRLKTGTPIRCCDNTTRHTSLPSGAMNDDGRWTQTRASPADCPQCRAPQSLIRRESRHGTAPCGLGHGRVQQVPSPEAGRHRHCRQHWSSFQQGSGPNGNTLNSVSSSARALLEGAALAIYPWEQMPRGGGRGQ</sequence>
<feature type="compositionally biased region" description="Polar residues" evidence="1">
    <location>
        <begin position="20"/>
        <end position="34"/>
    </location>
</feature>
<name>A0AAE0J6I4_9PEZI</name>
<feature type="compositionally biased region" description="Polar residues" evidence="1">
    <location>
        <begin position="1"/>
        <end position="12"/>
    </location>
</feature>
<protein>
    <submittedName>
        <fullName evidence="2">Uncharacterized protein</fullName>
    </submittedName>
</protein>
<feature type="region of interest" description="Disordered" evidence="1">
    <location>
        <begin position="78"/>
        <end position="98"/>
    </location>
</feature>
<dbReference type="AlphaFoldDB" id="A0AAE0J6I4"/>
<evidence type="ECO:0000313" key="3">
    <source>
        <dbReference type="Proteomes" id="UP001286456"/>
    </source>
</evidence>